<protein>
    <submittedName>
        <fullName evidence="1">Uncharacterized protein</fullName>
    </submittedName>
</protein>
<name>X0TV46_9ZZZZ</name>
<gene>
    <name evidence="1" type="ORF">S01H1_20954</name>
</gene>
<dbReference type="EMBL" id="BARS01011541">
    <property type="protein sequence ID" value="GAF91071.1"/>
    <property type="molecule type" value="Genomic_DNA"/>
</dbReference>
<reference evidence="1" key="1">
    <citation type="journal article" date="2014" name="Front. Microbiol.">
        <title>High frequency of phylogenetically diverse reductive dehalogenase-homologous genes in deep subseafloor sedimentary metagenomes.</title>
        <authorList>
            <person name="Kawai M."/>
            <person name="Futagami T."/>
            <person name="Toyoda A."/>
            <person name="Takaki Y."/>
            <person name="Nishi S."/>
            <person name="Hori S."/>
            <person name="Arai W."/>
            <person name="Tsubouchi T."/>
            <person name="Morono Y."/>
            <person name="Uchiyama I."/>
            <person name="Ito T."/>
            <person name="Fujiyama A."/>
            <person name="Inagaki F."/>
            <person name="Takami H."/>
        </authorList>
    </citation>
    <scope>NUCLEOTIDE SEQUENCE</scope>
    <source>
        <strain evidence="1">Expedition CK06-06</strain>
    </source>
</reference>
<dbReference type="AlphaFoldDB" id="X0TV46"/>
<proteinExistence type="predicted"/>
<organism evidence="1">
    <name type="scientific">marine sediment metagenome</name>
    <dbReference type="NCBI Taxonomy" id="412755"/>
    <lineage>
        <taxon>unclassified sequences</taxon>
        <taxon>metagenomes</taxon>
        <taxon>ecological metagenomes</taxon>
    </lineage>
</organism>
<comment type="caution">
    <text evidence="1">The sequence shown here is derived from an EMBL/GenBank/DDBJ whole genome shotgun (WGS) entry which is preliminary data.</text>
</comment>
<evidence type="ECO:0000313" key="1">
    <source>
        <dbReference type="EMBL" id="GAF91071.1"/>
    </source>
</evidence>
<sequence length="103" mass="11955">MVWTPCTHNTDLSGERNPGLMVIFRLRENKLWGMNGGMAKRLRKPTPIFEDQTTRVRVGWQHPACGWCGRSFITVRRDAKTCSEACRSRVAFEKRKRQRDCTA</sequence>
<accession>X0TV46</accession>